<feature type="compositionally biased region" description="Low complexity" evidence="1">
    <location>
        <begin position="721"/>
        <end position="745"/>
    </location>
</feature>
<feature type="region of interest" description="Disordered" evidence="1">
    <location>
        <begin position="69"/>
        <end position="105"/>
    </location>
</feature>
<gene>
    <name evidence="2" type="ORF">BGZ80_004906</name>
</gene>
<dbReference type="EMBL" id="JAAAID010002457">
    <property type="protein sequence ID" value="KAG0007235.1"/>
    <property type="molecule type" value="Genomic_DNA"/>
</dbReference>
<organism evidence="2 3">
    <name type="scientific">Entomortierella chlamydospora</name>
    <dbReference type="NCBI Taxonomy" id="101097"/>
    <lineage>
        <taxon>Eukaryota</taxon>
        <taxon>Fungi</taxon>
        <taxon>Fungi incertae sedis</taxon>
        <taxon>Mucoromycota</taxon>
        <taxon>Mortierellomycotina</taxon>
        <taxon>Mortierellomycetes</taxon>
        <taxon>Mortierellales</taxon>
        <taxon>Mortierellaceae</taxon>
        <taxon>Entomortierella</taxon>
    </lineage>
</organism>
<comment type="caution">
    <text evidence="2">The sequence shown here is derived from an EMBL/GenBank/DDBJ whole genome shotgun (WGS) entry which is preliminary data.</text>
</comment>
<dbReference type="Proteomes" id="UP000703661">
    <property type="component" value="Unassembled WGS sequence"/>
</dbReference>
<evidence type="ECO:0000313" key="3">
    <source>
        <dbReference type="Proteomes" id="UP000703661"/>
    </source>
</evidence>
<sequence length="771" mass="83627">MDLSSLPCNICIGPRIWATKILIDKPITSKDITTSNRQSVRRFSSTRGDSNLTINTSTLTPSRTIGLEVSSAKDAKDVTKSPPTSRDGSYVGRRMSMQSSEDRSQLRKMTFSIRMQYRRQKEGSKRLSSTYYHLLTSASHILDHMLGGKTERPPTKTRETNSVFDLSPVLLHQSERIIHNGRVRASQLGDDCNELLCLQIFASTVTLEALTPIQILVKVETQPTVQDAFGNTEMIRRGETVLMEGLGIARDMAHTAGWTCLEEDDSRMVEWVRDEMSIQWSPEPQPPTLLPVCATVEGLQTFTRTRTLSNNSLRSRTPSLSPYLSRTHSLTGKRREGHGLGDRRDSTLKRLQEVTETLEAHANQKLEDENHSRASKVTIAAVESTQPQKPGLKTSFGGFSSLNSSRMQGLALAEETEDHLGMALSISSLSGTTSVKEQTIPSQAQPSSFSDGVGPLDYLGMETNKQVSPKPKLSRFSIKSYQLERSNHGLSDEWTIGGKGLNTNSGLGTVTPMATTNDQVSTPPLTADISLSGTVSPLTPSPESLPVPDFLQGLCPPKPRVPVSRFSYSSGSNRFNGIGKGGDEQPSGSVQDSNIMEDDSRKGTVGTFSNTSATLKGGIGAQVAQEQADKPAEVVHDFLGESFGISHVPPFKSKFERPYKAPELSSSLPTELERAQSAPRNLGSAATKSVQFAEIGEFDDGSRMQVQRASSEPEIMTVTGSNSSLDDPSSSSSSSSQSPVSNSSKSKAHTRRSWGQGIGGNDILGIQGLSE</sequence>
<dbReference type="OrthoDB" id="2402470at2759"/>
<keyword evidence="3" id="KW-1185">Reference proteome</keyword>
<feature type="region of interest" description="Disordered" evidence="1">
    <location>
        <begin position="575"/>
        <end position="606"/>
    </location>
</feature>
<feature type="region of interest" description="Disordered" evidence="1">
    <location>
        <begin position="662"/>
        <end position="771"/>
    </location>
</feature>
<reference evidence="2" key="1">
    <citation type="journal article" date="2020" name="Fungal Divers.">
        <title>Resolving the Mortierellaceae phylogeny through synthesis of multi-gene phylogenetics and phylogenomics.</title>
        <authorList>
            <person name="Vandepol N."/>
            <person name="Liber J."/>
            <person name="Desiro A."/>
            <person name="Na H."/>
            <person name="Kennedy M."/>
            <person name="Barry K."/>
            <person name="Grigoriev I.V."/>
            <person name="Miller A.N."/>
            <person name="O'Donnell K."/>
            <person name="Stajich J.E."/>
            <person name="Bonito G."/>
        </authorList>
    </citation>
    <scope>NUCLEOTIDE SEQUENCE</scope>
    <source>
        <strain evidence="2">NRRL 2769</strain>
    </source>
</reference>
<feature type="compositionally biased region" description="Polar residues" evidence="1">
    <location>
        <begin position="309"/>
        <end position="330"/>
    </location>
</feature>
<feature type="region of interest" description="Disordered" evidence="1">
    <location>
        <begin position="309"/>
        <end position="346"/>
    </location>
</feature>
<evidence type="ECO:0000256" key="1">
    <source>
        <dbReference type="SAM" id="MobiDB-lite"/>
    </source>
</evidence>
<feature type="compositionally biased region" description="Basic and acidic residues" evidence="1">
    <location>
        <begin position="333"/>
        <end position="346"/>
    </location>
</feature>
<protein>
    <submittedName>
        <fullName evidence="2">Uncharacterized protein</fullName>
    </submittedName>
</protein>
<evidence type="ECO:0000313" key="2">
    <source>
        <dbReference type="EMBL" id="KAG0007235.1"/>
    </source>
</evidence>
<accession>A0A9P6MLS3</accession>
<proteinExistence type="predicted"/>
<name>A0A9P6MLS3_9FUNG</name>
<dbReference type="AlphaFoldDB" id="A0A9P6MLS3"/>